<keyword evidence="3" id="KW-1185">Reference proteome</keyword>
<organism evidence="2 3">
    <name type="scientific">Sphaerobolus stellatus (strain SS14)</name>
    <dbReference type="NCBI Taxonomy" id="990650"/>
    <lineage>
        <taxon>Eukaryota</taxon>
        <taxon>Fungi</taxon>
        <taxon>Dikarya</taxon>
        <taxon>Basidiomycota</taxon>
        <taxon>Agaricomycotina</taxon>
        <taxon>Agaricomycetes</taxon>
        <taxon>Phallomycetidae</taxon>
        <taxon>Geastrales</taxon>
        <taxon>Sphaerobolaceae</taxon>
        <taxon>Sphaerobolus</taxon>
    </lineage>
</organism>
<protein>
    <recommendedName>
        <fullName evidence="1">Anthranilate synthase component I N-terminal domain-containing protein</fullName>
    </recommendedName>
</protein>
<dbReference type="InterPro" id="IPR005801">
    <property type="entry name" value="ADC_synthase"/>
</dbReference>
<evidence type="ECO:0000259" key="1">
    <source>
        <dbReference type="Pfam" id="PF04715"/>
    </source>
</evidence>
<gene>
    <name evidence="2" type="ORF">M422DRAFT_145277</name>
</gene>
<sequence>LQAYPPLSTVEQLIIHEQRGNCVPIFVQIPADLLTPCMTYLKVANNSKYSFLLESIVGGENIARYSFIGADPFRILRTGPGNEITGDPLLTLQKELERYKYVKIPEIPTFTGGAIGYVSYDCIQYFEPVT</sequence>
<dbReference type="HOGENOM" id="CLU_2055912_0_0_1"/>
<feature type="domain" description="Anthranilate synthase component I N-terminal" evidence="1">
    <location>
        <begin position="32"/>
        <end position="128"/>
    </location>
</feature>
<accession>A0A0C9TKK3</accession>
<feature type="non-terminal residue" evidence="2">
    <location>
        <position position="1"/>
    </location>
</feature>
<dbReference type="EMBL" id="KN837264">
    <property type="protein sequence ID" value="KIJ30308.1"/>
    <property type="molecule type" value="Genomic_DNA"/>
</dbReference>
<proteinExistence type="predicted"/>
<dbReference type="InterPro" id="IPR019999">
    <property type="entry name" value="Anth_synth_I-like"/>
</dbReference>
<name>A0A0C9TKK3_SPHS4</name>
<dbReference type="SUPFAM" id="SSF56322">
    <property type="entry name" value="ADC synthase"/>
    <property type="match status" value="1"/>
</dbReference>
<dbReference type="Proteomes" id="UP000054279">
    <property type="component" value="Unassembled WGS sequence"/>
</dbReference>
<dbReference type="Gene3D" id="3.60.120.10">
    <property type="entry name" value="Anthranilate synthase"/>
    <property type="match status" value="1"/>
</dbReference>
<dbReference type="InterPro" id="IPR006805">
    <property type="entry name" value="Anth_synth_I_N"/>
</dbReference>
<dbReference type="AlphaFoldDB" id="A0A0C9TKK3"/>
<feature type="non-terminal residue" evidence="2">
    <location>
        <position position="130"/>
    </location>
</feature>
<dbReference type="GO" id="GO:0000162">
    <property type="term" value="P:L-tryptophan biosynthetic process"/>
    <property type="evidence" value="ECO:0007669"/>
    <property type="project" value="TreeGrafter"/>
</dbReference>
<evidence type="ECO:0000313" key="3">
    <source>
        <dbReference type="Proteomes" id="UP000054279"/>
    </source>
</evidence>
<dbReference type="OrthoDB" id="1865897at2759"/>
<dbReference type="PANTHER" id="PTHR11236">
    <property type="entry name" value="AMINOBENZOATE/ANTHRANILATE SYNTHASE"/>
    <property type="match status" value="1"/>
</dbReference>
<reference evidence="2 3" key="1">
    <citation type="submission" date="2014-06" db="EMBL/GenBank/DDBJ databases">
        <title>Evolutionary Origins and Diversification of the Mycorrhizal Mutualists.</title>
        <authorList>
            <consortium name="DOE Joint Genome Institute"/>
            <consortium name="Mycorrhizal Genomics Consortium"/>
            <person name="Kohler A."/>
            <person name="Kuo A."/>
            <person name="Nagy L.G."/>
            <person name="Floudas D."/>
            <person name="Copeland A."/>
            <person name="Barry K.W."/>
            <person name="Cichocki N."/>
            <person name="Veneault-Fourrey C."/>
            <person name="LaButti K."/>
            <person name="Lindquist E.A."/>
            <person name="Lipzen A."/>
            <person name="Lundell T."/>
            <person name="Morin E."/>
            <person name="Murat C."/>
            <person name="Riley R."/>
            <person name="Ohm R."/>
            <person name="Sun H."/>
            <person name="Tunlid A."/>
            <person name="Henrissat B."/>
            <person name="Grigoriev I.V."/>
            <person name="Hibbett D.S."/>
            <person name="Martin F."/>
        </authorList>
    </citation>
    <scope>NUCLEOTIDE SEQUENCE [LARGE SCALE GENOMIC DNA]</scope>
    <source>
        <strain evidence="2 3">SS14</strain>
    </source>
</reference>
<dbReference type="Pfam" id="PF04715">
    <property type="entry name" value="Anth_synt_I_N"/>
    <property type="match status" value="1"/>
</dbReference>
<evidence type="ECO:0000313" key="2">
    <source>
        <dbReference type="EMBL" id="KIJ30308.1"/>
    </source>
</evidence>
<dbReference type="PANTHER" id="PTHR11236:SF9">
    <property type="entry name" value="ANTHRANILATE SYNTHASE COMPONENT 1"/>
    <property type="match status" value="1"/>
</dbReference>